<dbReference type="Proteomes" id="UP000176603">
    <property type="component" value="Unassembled WGS sequence"/>
</dbReference>
<dbReference type="InterPro" id="IPR050465">
    <property type="entry name" value="UPF0194_transport"/>
</dbReference>
<dbReference type="Gene3D" id="2.40.30.170">
    <property type="match status" value="1"/>
</dbReference>
<evidence type="ECO:0000256" key="3">
    <source>
        <dbReference type="ARBA" id="ARBA00023054"/>
    </source>
</evidence>
<dbReference type="Gene3D" id="2.40.50.100">
    <property type="match status" value="1"/>
</dbReference>
<dbReference type="GO" id="GO:0030313">
    <property type="term" value="C:cell envelope"/>
    <property type="evidence" value="ECO:0007669"/>
    <property type="project" value="UniProtKB-SubCell"/>
</dbReference>
<dbReference type="GO" id="GO:0016020">
    <property type="term" value="C:membrane"/>
    <property type="evidence" value="ECO:0007669"/>
    <property type="project" value="InterPro"/>
</dbReference>
<gene>
    <name evidence="5" type="ORF">A3E39_03895</name>
</gene>
<dbReference type="SUPFAM" id="SSF111369">
    <property type="entry name" value="HlyD-like secretion proteins"/>
    <property type="match status" value="1"/>
</dbReference>
<evidence type="ECO:0000256" key="1">
    <source>
        <dbReference type="ARBA" id="ARBA00004196"/>
    </source>
</evidence>
<keyword evidence="3" id="KW-0175">Coiled coil</keyword>
<accession>A0A1F7UJ42</accession>
<name>A0A1F7UJ42_9BACT</name>
<dbReference type="InterPro" id="IPR058636">
    <property type="entry name" value="Beta-barrel_YknX"/>
</dbReference>
<dbReference type="PANTHER" id="PTHR32347">
    <property type="entry name" value="EFFLUX SYSTEM COMPONENT YKNX-RELATED"/>
    <property type="match status" value="1"/>
</dbReference>
<dbReference type="InterPro" id="IPR006143">
    <property type="entry name" value="RND_pump_MFP"/>
</dbReference>
<proteinExistence type="inferred from homology"/>
<dbReference type="EMBL" id="MGEH01000034">
    <property type="protein sequence ID" value="OGL78296.1"/>
    <property type="molecule type" value="Genomic_DNA"/>
</dbReference>
<dbReference type="Gene3D" id="6.20.50.140">
    <property type="match status" value="1"/>
</dbReference>
<sequence length="613" mass="64839">MAVPKILKHKSTYVLLILAAAGAFWFQQNRAKRAQPEYETATVTKQDLAQTVEVTGEIKPADRIELAFDRNGTVESVNVKVGQSVKKGGVLAQLKSDDVGFAVRNAQAALAKAKATLNQRIAGYTKQEIRIAETSVQKAQAAYNKSVSDQEATNLTVQDNLKAAQLAVDAAKNKLINQSATLDQNVKNAVATLRIALLASLGPHHTALTDGDAIVGVDDTAANSTYKILLGIYDGTAMPRARASYLLAKPSKIAAEDAVLALTSVSTKEQVLAASDKIQSAALLIQAYLGEVQKVLSTSISGPNLTAAELATKKTAIDTDRASVSAQNTAVQTAIQSVKSADLTLVDTKQQLTDAYNSAVISLDIATTKTTTDVTAAAADAAIQKAALESAVADLELKKAPVREADLAPLRASVQEAEVALEKALRDQTKIQITAPVDGTIAEIIPSPGEQIAVNAAAVRMVGEQEYDIEALIPEADIAKIAAGQTVTVTLDAYGDDVTFNGAVSSIEPDQTKVQDAVYYKTRVQIEPAGRDVKPGMTANVTVMTRESKGVLVIPIRAVRTKEGTDRKIVRVLEGATPREATVELGLRGDEGRVEVTKGLNEGQTVILSEKTK</sequence>
<evidence type="ECO:0000256" key="2">
    <source>
        <dbReference type="ARBA" id="ARBA00009477"/>
    </source>
</evidence>
<dbReference type="Gene3D" id="1.10.287.470">
    <property type="entry name" value="Helix hairpin bin"/>
    <property type="match status" value="1"/>
</dbReference>
<dbReference type="AlphaFoldDB" id="A0A1F7UJ42"/>
<dbReference type="STRING" id="1802399.A3E39_03895"/>
<protein>
    <recommendedName>
        <fullName evidence="4">YknX-like beta-barrel domain-containing protein</fullName>
    </recommendedName>
</protein>
<comment type="subcellular location">
    <subcellularLocation>
        <location evidence="1">Cell envelope</location>
    </subcellularLocation>
</comment>
<feature type="domain" description="YknX-like beta-barrel" evidence="4">
    <location>
        <begin position="468"/>
        <end position="543"/>
    </location>
</feature>
<dbReference type="Pfam" id="PF25990">
    <property type="entry name" value="Beta-barrel_YknX"/>
    <property type="match status" value="1"/>
</dbReference>
<reference evidence="5 6" key="1">
    <citation type="journal article" date="2016" name="Nat. Commun.">
        <title>Thousands of microbial genomes shed light on interconnected biogeochemical processes in an aquifer system.</title>
        <authorList>
            <person name="Anantharaman K."/>
            <person name="Brown C.T."/>
            <person name="Hug L.A."/>
            <person name="Sharon I."/>
            <person name="Castelle C.J."/>
            <person name="Probst A.J."/>
            <person name="Thomas B.C."/>
            <person name="Singh A."/>
            <person name="Wilkins M.J."/>
            <person name="Karaoz U."/>
            <person name="Brodie E.L."/>
            <person name="Williams K.H."/>
            <person name="Hubbard S.S."/>
            <person name="Banfield J.F."/>
        </authorList>
    </citation>
    <scope>NUCLEOTIDE SEQUENCE [LARGE SCALE GENOMIC DNA]</scope>
</reference>
<evidence type="ECO:0000259" key="4">
    <source>
        <dbReference type="Pfam" id="PF25990"/>
    </source>
</evidence>
<organism evidence="5 6">
    <name type="scientific">Candidatus Uhrbacteria bacterium RIFCSPHIGHO2_12_FULL_60_25</name>
    <dbReference type="NCBI Taxonomy" id="1802399"/>
    <lineage>
        <taxon>Bacteria</taxon>
        <taxon>Candidatus Uhriibacteriota</taxon>
    </lineage>
</organism>
<comment type="similarity">
    <text evidence="2">Belongs to the membrane fusion protein (MFP) (TC 8.A.1) family.</text>
</comment>
<dbReference type="NCBIfam" id="TIGR01730">
    <property type="entry name" value="RND_mfp"/>
    <property type="match status" value="1"/>
</dbReference>
<evidence type="ECO:0000313" key="5">
    <source>
        <dbReference type="EMBL" id="OGL78296.1"/>
    </source>
</evidence>
<comment type="caution">
    <text evidence="5">The sequence shown here is derived from an EMBL/GenBank/DDBJ whole genome shotgun (WGS) entry which is preliminary data.</text>
</comment>
<dbReference type="GO" id="GO:0022857">
    <property type="term" value="F:transmembrane transporter activity"/>
    <property type="evidence" value="ECO:0007669"/>
    <property type="project" value="InterPro"/>
</dbReference>
<evidence type="ECO:0000313" key="6">
    <source>
        <dbReference type="Proteomes" id="UP000176603"/>
    </source>
</evidence>